<evidence type="ECO:0000313" key="1">
    <source>
        <dbReference type="EMBL" id="PST82288.1"/>
    </source>
</evidence>
<organism evidence="1 2">
    <name type="scientific">Pedobacter yulinensis</name>
    <dbReference type="NCBI Taxonomy" id="2126353"/>
    <lineage>
        <taxon>Bacteria</taxon>
        <taxon>Pseudomonadati</taxon>
        <taxon>Bacteroidota</taxon>
        <taxon>Sphingobacteriia</taxon>
        <taxon>Sphingobacteriales</taxon>
        <taxon>Sphingobacteriaceae</taxon>
        <taxon>Pedobacter</taxon>
    </lineage>
</organism>
<dbReference type="PROSITE" id="PS00141">
    <property type="entry name" value="ASP_PROTEASE"/>
    <property type="match status" value="1"/>
</dbReference>
<comment type="caution">
    <text evidence="1">The sequence shown here is derived from an EMBL/GenBank/DDBJ whole genome shotgun (WGS) entry which is preliminary data.</text>
</comment>
<dbReference type="EMBL" id="PYLS01000006">
    <property type="protein sequence ID" value="PST82288.1"/>
    <property type="molecule type" value="Genomic_DNA"/>
</dbReference>
<reference evidence="1 2" key="1">
    <citation type="submission" date="2018-03" db="EMBL/GenBank/DDBJ databases">
        <authorList>
            <person name="Keele B.F."/>
        </authorList>
    </citation>
    <scope>NUCLEOTIDE SEQUENCE [LARGE SCALE GENOMIC DNA]</scope>
    <source>
        <strain evidence="1 2">YL28-9</strain>
    </source>
</reference>
<evidence type="ECO:0008006" key="3">
    <source>
        <dbReference type="Google" id="ProtNLM"/>
    </source>
</evidence>
<keyword evidence="2" id="KW-1185">Reference proteome</keyword>
<dbReference type="SUPFAM" id="SSF50630">
    <property type="entry name" value="Acid proteases"/>
    <property type="match status" value="1"/>
</dbReference>
<protein>
    <recommendedName>
        <fullName evidence="3">Clan AA aspartic protease</fullName>
    </recommendedName>
</protein>
<dbReference type="Proteomes" id="UP000240912">
    <property type="component" value="Unassembled WGS sequence"/>
</dbReference>
<name>A0A2T3HIM2_9SPHI</name>
<sequence length="147" mass="15726">MRTSAALKLLNLDDGFHLLVEVFVLGRKHFAVLDTGASRTVFDRTFIAAHLSPATDHEELSATTLFSTAATASATVPLLGIGRLKVTDLPVIVLDLQTVTDTYSQFGFPAIVAVIGGDILTRYRAVINYPKLRLFLETAPSAAGPNG</sequence>
<dbReference type="OrthoDB" id="7433208at2"/>
<accession>A0A2T3HIM2</accession>
<dbReference type="Gene3D" id="2.40.70.10">
    <property type="entry name" value="Acid Proteases"/>
    <property type="match status" value="1"/>
</dbReference>
<dbReference type="Pfam" id="PF13650">
    <property type="entry name" value="Asp_protease_2"/>
    <property type="match status" value="1"/>
</dbReference>
<evidence type="ECO:0000313" key="2">
    <source>
        <dbReference type="Proteomes" id="UP000240912"/>
    </source>
</evidence>
<dbReference type="AlphaFoldDB" id="A0A2T3HIM2"/>
<gene>
    <name evidence="1" type="ORF">C7T94_15975</name>
</gene>
<dbReference type="GO" id="GO:0004190">
    <property type="term" value="F:aspartic-type endopeptidase activity"/>
    <property type="evidence" value="ECO:0007669"/>
    <property type="project" value="InterPro"/>
</dbReference>
<dbReference type="InterPro" id="IPR021109">
    <property type="entry name" value="Peptidase_aspartic_dom_sf"/>
</dbReference>
<dbReference type="InterPro" id="IPR001969">
    <property type="entry name" value="Aspartic_peptidase_AS"/>
</dbReference>
<proteinExistence type="predicted"/>
<dbReference type="RefSeq" id="WP_107216471.1">
    <property type="nucleotide sequence ID" value="NZ_KZ686270.1"/>
</dbReference>
<dbReference type="GO" id="GO:0006508">
    <property type="term" value="P:proteolysis"/>
    <property type="evidence" value="ECO:0007669"/>
    <property type="project" value="InterPro"/>
</dbReference>